<keyword evidence="2" id="KW-1185">Reference proteome</keyword>
<gene>
    <name evidence="1" type="ORF">LVJ77_03295</name>
</gene>
<protein>
    <recommendedName>
        <fullName evidence="3">ATP-dependent DNA helicase RecQ</fullName>
    </recommendedName>
</protein>
<reference evidence="1" key="2">
    <citation type="journal article" date="2022" name="Res Sq">
        <title>Evolution of multicellular longitudinally dividing oral cavity symbionts (Neisseriaceae).</title>
        <authorList>
            <person name="Nyongesa S."/>
            <person name="Weber P."/>
            <person name="Bernet E."/>
            <person name="Pullido F."/>
            <person name="Nieckarz M."/>
            <person name="Delaby M."/>
            <person name="Nieves C."/>
            <person name="Viehboeck T."/>
            <person name="Krause N."/>
            <person name="Rivera-Millot A."/>
            <person name="Nakamura A."/>
            <person name="Vischer N."/>
            <person name="VanNieuwenhze M."/>
            <person name="Brun Y."/>
            <person name="Cava F."/>
            <person name="Bulgheresi S."/>
            <person name="Veyrier F."/>
        </authorList>
    </citation>
    <scope>NUCLEOTIDE SEQUENCE</scope>
    <source>
        <strain evidence="1">17694</strain>
    </source>
</reference>
<dbReference type="SUPFAM" id="SSF52540">
    <property type="entry name" value="P-loop containing nucleoside triphosphate hydrolases"/>
    <property type="match status" value="1"/>
</dbReference>
<name>A0A8T9MVV0_9NEIS</name>
<organism evidence="1 2">
    <name type="scientific">Conchiformibius kuhniae</name>
    <dbReference type="NCBI Taxonomy" id="211502"/>
    <lineage>
        <taxon>Bacteria</taxon>
        <taxon>Pseudomonadati</taxon>
        <taxon>Pseudomonadota</taxon>
        <taxon>Betaproteobacteria</taxon>
        <taxon>Neisseriales</taxon>
        <taxon>Neisseriaceae</taxon>
        <taxon>Conchiformibius</taxon>
    </lineage>
</organism>
<accession>A0A8T9MVV0</accession>
<evidence type="ECO:0000313" key="2">
    <source>
        <dbReference type="Proteomes" id="UP000831534"/>
    </source>
</evidence>
<sequence>MIHYQRPNSVVAYYQQVGRAGRALEHAYGVLLSGVEDDEISKFFIESAFPAPEEVDIVLSVLARMPNGASVPEMRNYLNLSDGKINQTLKLLSLESPAPVVKQGSKWFLTTAPLSDLFWQRVERLTNLRYAEHRQMQDYTHLPFGEHMAFLIRALDGDVNQISTPGLPPLPVSTNPLYIRQAVEFLRRSSIPIEPRKQ</sequence>
<proteinExistence type="predicted"/>
<dbReference type="InterPro" id="IPR027417">
    <property type="entry name" value="P-loop_NTPase"/>
</dbReference>
<reference evidence="1" key="1">
    <citation type="submission" date="2021-12" db="EMBL/GenBank/DDBJ databases">
        <authorList>
            <person name="Veyrier F.J."/>
        </authorList>
    </citation>
    <scope>NUCLEOTIDE SEQUENCE</scope>
    <source>
        <strain evidence="1">17694</strain>
    </source>
</reference>
<evidence type="ECO:0008006" key="3">
    <source>
        <dbReference type="Google" id="ProtNLM"/>
    </source>
</evidence>
<dbReference type="Gene3D" id="3.40.50.300">
    <property type="entry name" value="P-loop containing nucleotide triphosphate hydrolases"/>
    <property type="match status" value="1"/>
</dbReference>
<dbReference type="EMBL" id="CP091521">
    <property type="protein sequence ID" value="UOP05254.1"/>
    <property type="molecule type" value="Genomic_DNA"/>
</dbReference>
<dbReference type="AlphaFoldDB" id="A0A8T9MVV0"/>
<evidence type="ECO:0000313" key="1">
    <source>
        <dbReference type="EMBL" id="UOP05254.1"/>
    </source>
</evidence>
<dbReference type="Proteomes" id="UP000831534">
    <property type="component" value="Chromosome"/>
</dbReference>